<keyword evidence="5 7" id="KW-1133">Transmembrane helix</keyword>
<sequence>MATRDIAAEGGVHVRNALLGIPAAYRSAVALARRKPLGAAGAVIALILILMAVGSRLAILPVADPYESVGDIFLGPSREFPMGTDVIGRDMLSRVLYGTWISLYVGLGSVLIGITAGFMLGIVSTYAGGFVDLFFQRVVDALMSMPGLILALAIMAILGSSLNNVVLAIVIGMIAPVVRTVRSQVLTLKEMDYVTAARAIGARPQRIVFRHIMPNCMAIYIIMATYYLGFAIIIEASLSFLGVGAPPDDPSWGGILTVASRESPETGIWLLVFPGIFIFIAVLAFNVLGDALRDILDPRLRGR</sequence>
<evidence type="ECO:0000313" key="9">
    <source>
        <dbReference type="EMBL" id="CAI7996101.1"/>
    </source>
</evidence>
<feature type="transmembrane region" description="Helical" evidence="7">
    <location>
        <begin position="101"/>
        <end position="126"/>
    </location>
</feature>
<dbReference type="SUPFAM" id="SSF161098">
    <property type="entry name" value="MetI-like"/>
    <property type="match status" value="1"/>
</dbReference>
<dbReference type="AlphaFoldDB" id="A0AA35QZ24"/>
<evidence type="ECO:0000256" key="2">
    <source>
        <dbReference type="ARBA" id="ARBA00022448"/>
    </source>
</evidence>
<dbReference type="Pfam" id="PF00528">
    <property type="entry name" value="BPD_transp_1"/>
    <property type="match status" value="1"/>
</dbReference>
<evidence type="ECO:0000259" key="8">
    <source>
        <dbReference type="PROSITE" id="PS50928"/>
    </source>
</evidence>
<dbReference type="InterPro" id="IPR000515">
    <property type="entry name" value="MetI-like"/>
</dbReference>
<feature type="transmembrane region" description="Helical" evidence="7">
    <location>
        <begin position="212"/>
        <end position="234"/>
    </location>
</feature>
<feature type="transmembrane region" description="Helical" evidence="7">
    <location>
        <begin position="164"/>
        <end position="181"/>
    </location>
</feature>
<evidence type="ECO:0000256" key="6">
    <source>
        <dbReference type="ARBA" id="ARBA00023136"/>
    </source>
</evidence>
<dbReference type="Gene3D" id="1.10.3720.10">
    <property type="entry name" value="MetI-like"/>
    <property type="match status" value="1"/>
</dbReference>
<evidence type="ECO:0000313" key="10">
    <source>
        <dbReference type="Proteomes" id="UP001174909"/>
    </source>
</evidence>
<keyword evidence="2" id="KW-0813">Transport</keyword>
<keyword evidence="10" id="KW-1185">Reference proteome</keyword>
<organism evidence="9 10">
    <name type="scientific">Geodia barretti</name>
    <name type="common">Barrett's horny sponge</name>
    <dbReference type="NCBI Taxonomy" id="519541"/>
    <lineage>
        <taxon>Eukaryota</taxon>
        <taxon>Metazoa</taxon>
        <taxon>Porifera</taxon>
        <taxon>Demospongiae</taxon>
        <taxon>Heteroscleromorpha</taxon>
        <taxon>Tetractinellida</taxon>
        <taxon>Astrophorina</taxon>
        <taxon>Geodiidae</taxon>
        <taxon>Geodia</taxon>
    </lineage>
</organism>
<feature type="transmembrane region" description="Helical" evidence="7">
    <location>
        <begin position="268"/>
        <end position="289"/>
    </location>
</feature>
<feature type="transmembrane region" description="Helical" evidence="7">
    <location>
        <begin position="138"/>
        <end position="158"/>
    </location>
</feature>
<protein>
    <submittedName>
        <fullName evidence="9">Glutathione transport system permease protein GsiD</fullName>
    </submittedName>
</protein>
<keyword evidence="3" id="KW-1003">Cell membrane</keyword>
<dbReference type="PANTHER" id="PTHR43386:SF1">
    <property type="entry name" value="D,D-DIPEPTIDE TRANSPORT SYSTEM PERMEASE PROTEIN DDPC-RELATED"/>
    <property type="match status" value="1"/>
</dbReference>
<dbReference type="InterPro" id="IPR035906">
    <property type="entry name" value="MetI-like_sf"/>
</dbReference>
<evidence type="ECO:0000256" key="7">
    <source>
        <dbReference type="SAM" id="Phobius"/>
    </source>
</evidence>
<keyword evidence="4 7" id="KW-0812">Transmembrane</keyword>
<dbReference type="GO" id="GO:0005886">
    <property type="term" value="C:plasma membrane"/>
    <property type="evidence" value="ECO:0007669"/>
    <property type="project" value="UniProtKB-SubCell"/>
</dbReference>
<dbReference type="PROSITE" id="PS50928">
    <property type="entry name" value="ABC_TM1"/>
    <property type="match status" value="1"/>
</dbReference>
<evidence type="ECO:0000256" key="3">
    <source>
        <dbReference type="ARBA" id="ARBA00022475"/>
    </source>
</evidence>
<dbReference type="CDD" id="cd06261">
    <property type="entry name" value="TM_PBP2"/>
    <property type="match status" value="1"/>
</dbReference>
<dbReference type="PANTHER" id="PTHR43386">
    <property type="entry name" value="OLIGOPEPTIDE TRANSPORT SYSTEM PERMEASE PROTEIN APPC"/>
    <property type="match status" value="1"/>
</dbReference>
<name>A0AA35QZ24_GEOBA</name>
<evidence type="ECO:0000256" key="5">
    <source>
        <dbReference type="ARBA" id="ARBA00022989"/>
    </source>
</evidence>
<accession>A0AA35QZ24</accession>
<dbReference type="GO" id="GO:0055085">
    <property type="term" value="P:transmembrane transport"/>
    <property type="evidence" value="ECO:0007669"/>
    <property type="project" value="InterPro"/>
</dbReference>
<reference evidence="9" key="1">
    <citation type="submission" date="2023-03" db="EMBL/GenBank/DDBJ databases">
        <authorList>
            <person name="Steffen K."/>
            <person name="Cardenas P."/>
        </authorList>
    </citation>
    <scope>NUCLEOTIDE SEQUENCE</scope>
</reference>
<proteinExistence type="predicted"/>
<evidence type="ECO:0000256" key="1">
    <source>
        <dbReference type="ARBA" id="ARBA00004651"/>
    </source>
</evidence>
<feature type="transmembrane region" description="Helical" evidence="7">
    <location>
        <begin position="37"/>
        <end position="59"/>
    </location>
</feature>
<keyword evidence="6 7" id="KW-0472">Membrane</keyword>
<feature type="domain" description="ABC transmembrane type-1" evidence="8">
    <location>
        <begin position="99"/>
        <end position="289"/>
    </location>
</feature>
<gene>
    <name evidence="9" type="ORF">GBAR_LOCUS1816</name>
</gene>
<dbReference type="Proteomes" id="UP001174909">
    <property type="component" value="Unassembled WGS sequence"/>
</dbReference>
<comment type="subcellular location">
    <subcellularLocation>
        <location evidence="1">Cell membrane</location>
        <topology evidence="1">Multi-pass membrane protein</topology>
    </subcellularLocation>
</comment>
<dbReference type="InterPro" id="IPR050366">
    <property type="entry name" value="BP-dependent_transpt_permease"/>
</dbReference>
<dbReference type="EMBL" id="CASHTH010000264">
    <property type="protein sequence ID" value="CAI7996101.1"/>
    <property type="molecule type" value="Genomic_DNA"/>
</dbReference>
<evidence type="ECO:0000256" key="4">
    <source>
        <dbReference type="ARBA" id="ARBA00022692"/>
    </source>
</evidence>
<comment type="caution">
    <text evidence="9">The sequence shown here is derived from an EMBL/GenBank/DDBJ whole genome shotgun (WGS) entry which is preliminary data.</text>
</comment>